<dbReference type="AlphaFoldDB" id="A0A2T3YY94"/>
<keyword evidence="1" id="KW-1133">Transmembrane helix</keyword>
<evidence type="ECO:0000313" key="2">
    <source>
        <dbReference type="EMBL" id="PTB37500.1"/>
    </source>
</evidence>
<feature type="transmembrane region" description="Helical" evidence="1">
    <location>
        <begin position="62"/>
        <end position="81"/>
    </location>
</feature>
<proteinExistence type="predicted"/>
<protein>
    <submittedName>
        <fullName evidence="2">Uncharacterized protein</fullName>
    </submittedName>
</protein>
<accession>A0A2T3YY94</accession>
<keyword evidence="1" id="KW-0472">Membrane</keyword>
<name>A0A2T3YY94_TRIA4</name>
<keyword evidence="3" id="KW-1185">Reference proteome</keyword>
<sequence>MGRTTGAFGEGVFFLPNGLFGLFVRCGPMFDHWDLEKKLDFCLNGGSEGLYMRFTHPYEAEVAVVLFFFFFLPFTFAYYLIVL</sequence>
<evidence type="ECO:0000256" key="1">
    <source>
        <dbReference type="SAM" id="Phobius"/>
    </source>
</evidence>
<dbReference type="EMBL" id="KZ679267">
    <property type="protein sequence ID" value="PTB37500.1"/>
    <property type="molecule type" value="Genomic_DNA"/>
</dbReference>
<reference evidence="2 3" key="1">
    <citation type="submission" date="2016-07" db="EMBL/GenBank/DDBJ databases">
        <title>Multiple horizontal gene transfer events from other fungi enriched the ability of initially mycotrophic Trichoderma (Ascomycota) to feed on dead plant biomass.</title>
        <authorList>
            <consortium name="DOE Joint Genome Institute"/>
            <person name="Aerts A."/>
            <person name="Atanasova L."/>
            <person name="Chenthamara K."/>
            <person name="Zhang J."/>
            <person name="Grujic M."/>
            <person name="Henrissat B."/>
            <person name="Kuo A."/>
            <person name="Salamov A."/>
            <person name="Lipzen A."/>
            <person name="Labutti K."/>
            <person name="Barry K."/>
            <person name="Miao Y."/>
            <person name="Rahimi M.J."/>
            <person name="Shen Q."/>
            <person name="Grigoriev I.V."/>
            <person name="Kubicek C.P."/>
            <person name="Druzhinina I.S."/>
        </authorList>
    </citation>
    <scope>NUCLEOTIDE SEQUENCE [LARGE SCALE GENOMIC DNA]</scope>
    <source>
        <strain evidence="2 3">CBS 433.97</strain>
    </source>
</reference>
<keyword evidence="1" id="KW-0812">Transmembrane</keyword>
<organism evidence="2 3">
    <name type="scientific">Trichoderma asperellum (strain ATCC 204424 / CBS 433.97 / NBRC 101777)</name>
    <dbReference type="NCBI Taxonomy" id="1042311"/>
    <lineage>
        <taxon>Eukaryota</taxon>
        <taxon>Fungi</taxon>
        <taxon>Dikarya</taxon>
        <taxon>Ascomycota</taxon>
        <taxon>Pezizomycotina</taxon>
        <taxon>Sordariomycetes</taxon>
        <taxon>Hypocreomycetidae</taxon>
        <taxon>Hypocreales</taxon>
        <taxon>Hypocreaceae</taxon>
        <taxon>Trichoderma</taxon>
    </lineage>
</organism>
<gene>
    <name evidence="2" type="ORF">M441DRAFT_252935</name>
</gene>
<dbReference type="Proteomes" id="UP000240493">
    <property type="component" value="Unassembled WGS sequence"/>
</dbReference>
<evidence type="ECO:0000313" key="3">
    <source>
        <dbReference type="Proteomes" id="UP000240493"/>
    </source>
</evidence>